<dbReference type="AlphaFoldDB" id="A0A2H0BJ17"/>
<comment type="caution">
    <text evidence="6">The sequence shown here is derived from an EMBL/GenBank/DDBJ whole genome shotgun (WGS) entry which is preliminary data.</text>
</comment>
<evidence type="ECO:0000256" key="2">
    <source>
        <dbReference type="ARBA" id="ARBA00012146"/>
    </source>
</evidence>
<accession>A0A2H0BJ17</accession>
<dbReference type="GO" id="GO:0005737">
    <property type="term" value="C:cytoplasm"/>
    <property type="evidence" value="ECO:0007669"/>
    <property type="project" value="InterPro"/>
</dbReference>
<dbReference type="Pfam" id="PF00719">
    <property type="entry name" value="Pyrophosphatase"/>
    <property type="match status" value="1"/>
</dbReference>
<evidence type="ECO:0000256" key="1">
    <source>
        <dbReference type="ARBA" id="ARBA00001946"/>
    </source>
</evidence>
<dbReference type="EC" id="3.6.1.1" evidence="2"/>
<dbReference type="InterPro" id="IPR008162">
    <property type="entry name" value="Pyrophosphatase"/>
</dbReference>
<name>A0A2H0BJ17_9BACT</name>
<dbReference type="EMBL" id="PCSW01000057">
    <property type="protein sequence ID" value="PIP57662.1"/>
    <property type="molecule type" value="Genomic_DNA"/>
</dbReference>
<keyword evidence="4" id="KW-0378">Hydrolase</keyword>
<dbReference type="GO" id="GO:0006796">
    <property type="term" value="P:phosphate-containing compound metabolic process"/>
    <property type="evidence" value="ECO:0007669"/>
    <property type="project" value="InterPro"/>
</dbReference>
<keyword evidence="3" id="KW-0479">Metal-binding</keyword>
<evidence type="ECO:0000256" key="4">
    <source>
        <dbReference type="ARBA" id="ARBA00022801"/>
    </source>
</evidence>
<protein>
    <recommendedName>
        <fullName evidence="2">inorganic diphosphatase</fullName>
        <ecNumber evidence="2">3.6.1.1</ecNumber>
    </recommendedName>
</protein>
<gene>
    <name evidence="6" type="ORF">COX03_01895</name>
</gene>
<comment type="cofactor">
    <cofactor evidence="1">
        <name>Mg(2+)</name>
        <dbReference type="ChEBI" id="CHEBI:18420"/>
    </cofactor>
</comment>
<proteinExistence type="predicted"/>
<dbReference type="InterPro" id="IPR036649">
    <property type="entry name" value="Pyrophosphatase_sf"/>
</dbReference>
<dbReference type="SUPFAM" id="SSF50324">
    <property type="entry name" value="Inorganic pyrophosphatase"/>
    <property type="match status" value="1"/>
</dbReference>
<dbReference type="Gene3D" id="3.90.80.10">
    <property type="entry name" value="Inorganic pyrophosphatase"/>
    <property type="match status" value="1"/>
</dbReference>
<organism evidence="6 7">
    <name type="scientific">Candidatus Woesebacteria bacterium CG22_combo_CG10-13_8_21_14_all_39_10</name>
    <dbReference type="NCBI Taxonomy" id="1975059"/>
    <lineage>
        <taxon>Bacteria</taxon>
        <taxon>Candidatus Woeseibacteriota</taxon>
    </lineage>
</organism>
<reference evidence="6 7" key="1">
    <citation type="submission" date="2017-09" db="EMBL/GenBank/DDBJ databases">
        <title>Depth-based differentiation of microbial function through sediment-hosted aquifers and enrichment of novel symbionts in the deep terrestrial subsurface.</title>
        <authorList>
            <person name="Probst A.J."/>
            <person name="Ladd B."/>
            <person name="Jarett J.K."/>
            <person name="Geller-Mcgrath D.E."/>
            <person name="Sieber C.M."/>
            <person name="Emerson J.B."/>
            <person name="Anantharaman K."/>
            <person name="Thomas B.C."/>
            <person name="Malmstrom R."/>
            <person name="Stieglmeier M."/>
            <person name="Klingl A."/>
            <person name="Woyke T."/>
            <person name="Ryan C.M."/>
            <person name="Banfield J.F."/>
        </authorList>
    </citation>
    <scope>NUCLEOTIDE SEQUENCE [LARGE SCALE GENOMIC DNA]</scope>
    <source>
        <strain evidence="6">CG22_combo_CG10-13_8_21_14_all_39_10</strain>
    </source>
</reference>
<keyword evidence="5" id="KW-0460">Magnesium</keyword>
<evidence type="ECO:0000313" key="7">
    <source>
        <dbReference type="Proteomes" id="UP000229847"/>
    </source>
</evidence>
<sequence>MTHEHKGESLEQAKEYLGKKVKLIIDRPLGSSHPEHRFYYFVNYGYIPNTIAPDGEGIDAYFLGVNEPVNSAEGLCIAVVHRLNDNDDSLIVVPDGLNLRDEEIKEAVEFQDSTLILK</sequence>
<evidence type="ECO:0000256" key="3">
    <source>
        <dbReference type="ARBA" id="ARBA00022723"/>
    </source>
</evidence>
<dbReference type="GO" id="GO:0004427">
    <property type="term" value="F:inorganic diphosphate phosphatase activity"/>
    <property type="evidence" value="ECO:0007669"/>
    <property type="project" value="UniProtKB-EC"/>
</dbReference>
<evidence type="ECO:0000256" key="5">
    <source>
        <dbReference type="ARBA" id="ARBA00022842"/>
    </source>
</evidence>
<dbReference type="Proteomes" id="UP000229847">
    <property type="component" value="Unassembled WGS sequence"/>
</dbReference>
<dbReference type="GO" id="GO:0000287">
    <property type="term" value="F:magnesium ion binding"/>
    <property type="evidence" value="ECO:0007669"/>
    <property type="project" value="InterPro"/>
</dbReference>
<evidence type="ECO:0000313" key="6">
    <source>
        <dbReference type="EMBL" id="PIP57662.1"/>
    </source>
</evidence>